<feature type="transmembrane region" description="Helical" evidence="5">
    <location>
        <begin position="80"/>
        <end position="103"/>
    </location>
</feature>
<feature type="transmembrane region" description="Helical" evidence="5">
    <location>
        <begin position="213"/>
        <end position="230"/>
    </location>
</feature>
<evidence type="ECO:0000256" key="4">
    <source>
        <dbReference type="ARBA" id="ARBA00023136"/>
    </source>
</evidence>
<protein>
    <recommendedName>
        <fullName evidence="6">O-antigen ligase-related domain-containing protein</fullName>
    </recommendedName>
</protein>
<proteinExistence type="predicted"/>
<evidence type="ECO:0000259" key="6">
    <source>
        <dbReference type="Pfam" id="PF04932"/>
    </source>
</evidence>
<reference evidence="7" key="1">
    <citation type="journal article" date="2019" name="Microbiol. Resour. Announc.">
        <title>Complete Genome Sequence of Rubrobacter xylanophilus Strain AA3-22, Isolated from Arima Onsen in Japan.</title>
        <authorList>
            <person name="Tomariguchi N."/>
            <person name="Miyazaki K."/>
        </authorList>
    </citation>
    <scope>NUCLEOTIDE SEQUENCE [LARGE SCALE GENOMIC DNA]</scope>
    <source>
        <strain evidence="7">AA3-22</strain>
    </source>
</reference>
<feature type="domain" description="O-antigen ligase-related" evidence="6">
    <location>
        <begin position="244"/>
        <end position="394"/>
    </location>
</feature>
<keyword evidence="8" id="KW-1185">Reference proteome</keyword>
<dbReference type="EMBL" id="AP019791">
    <property type="protein sequence ID" value="BBL79336.1"/>
    <property type="molecule type" value="Genomic_DNA"/>
</dbReference>
<dbReference type="RefSeq" id="WP_143527353.1">
    <property type="nucleotide sequence ID" value="NZ_AP019791.1"/>
</dbReference>
<keyword evidence="3 5" id="KW-1133">Transmembrane helix</keyword>
<feature type="transmembrane region" description="Helical" evidence="5">
    <location>
        <begin position="46"/>
        <end position="74"/>
    </location>
</feature>
<comment type="subcellular location">
    <subcellularLocation>
        <location evidence="1">Membrane</location>
        <topology evidence="1">Multi-pass membrane protein</topology>
    </subcellularLocation>
</comment>
<dbReference type="GO" id="GO:0016020">
    <property type="term" value="C:membrane"/>
    <property type="evidence" value="ECO:0007669"/>
    <property type="project" value="UniProtKB-SubCell"/>
</dbReference>
<organism evidence="7 8">
    <name type="scientific">Rubrobacter xylanophilus</name>
    <dbReference type="NCBI Taxonomy" id="49319"/>
    <lineage>
        <taxon>Bacteria</taxon>
        <taxon>Bacillati</taxon>
        <taxon>Actinomycetota</taxon>
        <taxon>Rubrobacteria</taxon>
        <taxon>Rubrobacterales</taxon>
        <taxon>Rubrobacteraceae</taxon>
        <taxon>Rubrobacter</taxon>
    </lineage>
</organism>
<name>A0A510HH58_9ACTN</name>
<dbReference type="InterPro" id="IPR007016">
    <property type="entry name" value="O-antigen_ligase-rel_domated"/>
</dbReference>
<dbReference type="PANTHER" id="PTHR37422:SF23">
    <property type="entry name" value="TEICHURONIC ACID BIOSYNTHESIS PROTEIN TUAE"/>
    <property type="match status" value="1"/>
</dbReference>
<feature type="transmembrane region" description="Helical" evidence="5">
    <location>
        <begin position="174"/>
        <end position="193"/>
    </location>
</feature>
<feature type="transmembrane region" description="Helical" evidence="5">
    <location>
        <begin position="282"/>
        <end position="307"/>
    </location>
</feature>
<feature type="transmembrane region" description="Helical" evidence="5">
    <location>
        <begin position="328"/>
        <end position="354"/>
    </location>
</feature>
<gene>
    <name evidence="7" type="ORF">RxyAA322_11900</name>
</gene>
<evidence type="ECO:0000256" key="1">
    <source>
        <dbReference type="ARBA" id="ARBA00004141"/>
    </source>
</evidence>
<dbReference type="Proteomes" id="UP000318065">
    <property type="component" value="Chromosome"/>
</dbReference>
<evidence type="ECO:0000313" key="8">
    <source>
        <dbReference type="Proteomes" id="UP000318065"/>
    </source>
</evidence>
<feature type="transmembrane region" description="Helical" evidence="5">
    <location>
        <begin position="123"/>
        <end position="142"/>
    </location>
</feature>
<evidence type="ECO:0000313" key="7">
    <source>
        <dbReference type="EMBL" id="BBL79336.1"/>
    </source>
</evidence>
<feature type="transmembrane region" description="Helical" evidence="5">
    <location>
        <begin position="374"/>
        <end position="401"/>
    </location>
</feature>
<keyword evidence="4 5" id="KW-0472">Membrane</keyword>
<dbReference type="InterPro" id="IPR051533">
    <property type="entry name" value="WaaL-like"/>
</dbReference>
<feature type="transmembrane region" description="Helical" evidence="5">
    <location>
        <begin position="15"/>
        <end position="34"/>
    </location>
</feature>
<keyword evidence="2 5" id="KW-0812">Transmembrane</keyword>
<feature type="transmembrane region" description="Helical" evidence="5">
    <location>
        <begin position="413"/>
        <end position="433"/>
    </location>
</feature>
<evidence type="ECO:0000256" key="3">
    <source>
        <dbReference type="ARBA" id="ARBA00022989"/>
    </source>
</evidence>
<feature type="transmembrane region" description="Helical" evidence="5">
    <location>
        <begin position="148"/>
        <end position="167"/>
    </location>
</feature>
<dbReference type="OrthoDB" id="3712354at2"/>
<evidence type="ECO:0000256" key="5">
    <source>
        <dbReference type="SAM" id="Phobius"/>
    </source>
</evidence>
<feature type="transmembrane region" description="Helical" evidence="5">
    <location>
        <begin position="237"/>
        <end position="262"/>
    </location>
</feature>
<dbReference type="AlphaFoldDB" id="A0A510HH58"/>
<accession>A0A510HH58</accession>
<dbReference type="PANTHER" id="PTHR37422">
    <property type="entry name" value="TEICHURONIC ACID BIOSYNTHESIS PROTEIN TUAE"/>
    <property type="match status" value="1"/>
</dbReference>
<dbReference type="Pfam" id="PF04932">
    <property type="entry name" value="Wzy_C"/>
    <property type="match status" value="1"/>
</dbReference>
<evidence type="ECO:0000256" key="2">
    <source>
        <dbReference type="ARBA" id="ARBA00022692"/>
    </source>
</evidence>
<sequence length="459" mass="48240">MSLLTAEYGPVLRRILPYAVVLPLSVLLGAATAYSGALVGGRGPLLFVLAALVAVFALAVLVEWRIGVIALLGLLPYESVINFGTFASGTKALALLAFFSLGLTLLRSPELSARFARLWREPLTFAALAFAGWAASSVSWALRPEVALPKVTTFAGVCGLMLAVALLDRRSLLWVWGAAVLGAAASVPLGYVLPKGEKMLEVGRFSPGGADPNAYACLLVVVFFVAYFGLRRHRMAVLLLTPVLFYGVFATQSRTALVVLVATPLAGLLVPRLAARLGGRTLLLYALGAAAFAGVVLLLPAVGGALLERYATLAEVRSEQTWSGRWSIWMGALQVISAHPLLGVGAGNFAHAAIDYSTMIAAFSAERGEFAGVAHNMFLSVASQLGLVGLILFVGMLALAFGMATRLAREEDLGVGLALGLIAFVITGVSLTWEFEKIGYVLLGSLLSLRIGRPEEGGA</sequence>